<dbReference type="SUPFAM" id="SSF48008">
    <property type="entry name" value="GntR ligand-binding domain-like"/>
    <property type="match status" value="1"/>
</dbReference>
<evidence type="ECO:0000256" key="3">
    <source>
        <dbReference type="ARBA" id="ARBA00023163"/>
    </source>
</evidence>
<dbReference type="SMART" id="SM00345">
    <property type="entry name" value="HTH_GNTR"/>
    <property type="match status" value="1"/>
</dbReference>
<dbReference type="PANTHER" id="PTHR43537:SF39">
    <property type="entry name" value="HTH-TYPE TRANSCRIPTIONAL REGULATOR MCBR"/>
    <property type="match status" value="1"/>
</dbReference>
<keyword evidence="3" id="KW-0804">Transcription</keyword>
<dbReference type="GO" id="GO:0003677">
    <property type="term" value="F:DNA binding"/>
    <property type="evidence" value="ECO:0007669"/>
    <property type="project" value="UniProtKB-KW"/>
</dbReference>
<keyword evidence="2" id="KW-0238">DNA-binding</keyword>
<evidence type="ECO:0000256" key="2">
    <source>
        <dbReference type="ARBA" id="ARBA00023125"/>
    </source>
</evidence>
<sequence>MGAESATRGLPYAPVSRATIQDHVYGRLREMILTGGIEPGRTVTIQSLADAFGVSAMPVREALHRLVAEKALTVVAGRSVGIPFLSAERLADLCRVRLEVEGTAVAWATDRLESGDLDILGGLIEEMEAAAAGKDRARYVPANREFHFTIYRAAGSETLLAVIESLWLQIGPFINLIGTVDGWGVGNEQHRLMRAALVERNSKASRAALRRDITDAAGMLERMLENGSLSKNDKEAAIRKLVKAE</sequence>
<proteinExistence type="predicted"/>
<dbReference type="Proteomes" id="UP000305654">
    <property type="component" value="Unassembled WGS sequence"/>
</dbReference>
<evidence type="ECO:0000313" key="5">
    <source>
        <dbReference type="EMBL" id="TLU71570.1"/>
    </source>
</evidence>
<dbReference type="AlphaFoldDB" id="A0A5R9J1P8"/>
<dbReference type="InterPro" id="IPR011711">
    <property type="entry name" value="GntR_C"/>
</dbReference>
<dbReference type="PROSITE" id="PS50949">
    <property type="entry name" value="HTH_GNTR"/>
    <property type="match status" value="1"/>
</dbReference>
<evidence type="ECO:0000259" key="4">
    <source>
        <dbReference type="PROSITE" id="PS50949"/>
    </source>
</evidence>
<gene>
    <name evidence="5" type="ORF">FE263_16990</name>
</gene>
<name>A0A5R9J1P8_9PROT</name>
<dbReference type="EMBL" id="VCDI01000006">
    <property type="protein sequence ID" value="TLU71570.1"/>
    <property type="molecule type" value="Genomic_DNA"/>
</dbReference>
<dbReference type="OrthoDB" id="9815654at2"/>
<dbReference type="RefSeq" id="WP_138327206.1">
    <property type="nucleotide sequence ID" value="NZ_VCDI01000006.1"/>
</dbReference>
<evidence type="ECO:0000256" key="1">
    <source>
        <dbReference type="ARBA" id="ARBA00023015"/>
    </source>
</evidence>
<dbReference type="InterPro" id="IPR008920">
    <property type="entry name" value="TF_FadR/GntR_C"/>
</dbReference>
<dbReference type="Gene3D" id="1.20.120.530">
    <property type="entry name" value="GntR ligand-binding domain-like"/>
    <property type="match status" value="1"/>
</dbReference>
<dbReference type="PANTHER" id="PTHR43537">
    <property type="entry name" value="TRANSCRIPTIONAL REGULATOR, GNTR FAMILY"/>
    <property type="match status" value="1"/>
</dbReference>
<dbReference type="InterPro" id="IPR000524">
    <property type="entry name" value="Tscrpt_reg_HTH_GntR"/>
</dbReference>
<dbReference type="Pfam" id="PF07729">
    <property type="entry name" value="FCD"/>
    <property type="match status" value="1"/>
</dbReference>
<feature type="domain" description="HTH gntR-type" evidence="4">
    <location>
        <begin position="18"/>
        <end position="85"/>
    </location>
</feature>
<dbReference type="Pfam" id="PF00392">
    <property type="entry name" value="GntR"/>
    <property type="match status" value="1"/>
</dbReference>
<dbReference type="SMART" id="SM00895">
    <property type="entry name" value="FCD"/>
    <property type="match status" value="1"/>
</dbReference>
<dbReference type="InterPro" id="IPR036388">
    <property type="entry name" value="WH-like_DNA-bd_sf"/>
</dbReference>
<comment type="caution">
    <text evidence="5">The sequence shown here is derived from an EMBL/GenBank/DDBJ whole genome shotgun (WGS) entry which is preliminary data.</text>
</comment>
<dbReference type="SUPFAM" id="SSF46785">
    <property type="entry name" value="Winged helix' DNA-binding domain"/>
    <property type="match status" value="1"/>
</dbReference>
<accession>A0A5R9J1P8</accession>
<keyword evidence="6" id="KW-1185">Reference proteome</keyword>
<dbReference type="GO" id="GO:0003700">
    <property type="term" value="F:DNA-binding transcription factor activity"/>
    <property type="evidence" value="ECO:0007669"/>
    <property type="project" value="InterPro"/>
</dbReference>
<reference evidence="5 6" key="1">
    <citation type="submission" date="2019-05" db="EMBL/GenBank/DDBJ databases">
        <authorList>
            <person name="Pankratov T."/>
            <person name="Grouzdev D."/>
        </authorList>
    </citation>
    <scope>NUCLEOTIDE SEQUENCE [LARGE SCALE GENOMIC DNA]</scope>
    <source>
        <strain evidence="5 6">KEBCLARHB70R</strain>
    </source>
</reference>
<protein>
    <submittedName>
        <fullName evidence="5">GntR family transcriptional regulator</fullName>
    </submittedName>
</protein>
<organism evidence="5 6">
    <name type="scientific">Lichenicoccus roseus</name>
    <dbReference type="NCBI Taxonomy" id="2683649"/>
    <lineage>
        <taxon>Bacteria</taxon>
        <taxon>Pseudomonadati</taxon>
        <taxon>Pseudomonadota</taxon>
        <taxon>Alphaproteobacteria</taxon>
        <taxon>Acetobacterales</taxon>
        <taxon>Acetobacteraceae</taxon>
        <taxon>Lichenicoccus</taxon>
    </lineage>
</organism>
<dbReference type="Gene3D" id="1.10.10.10">
    <property type="entry name" value="Winged helix-like DNA-binding domain superfamily/Winged helix DNA-binding domain"/>
    <property type="match status" value="1"/>
</dbReference>
<evidence type="ECO:0000313" key="6">
    <source>
        <dbReference type="Proteomes" id="UP000305654"/>
    </source>
</evidence>
<dbReference type="InterPro" id="IPR036390">
    <property type="entry name" value="WH_DNA-bd_sf"/>
</dbReference>
<keyword evidence="1" id="KW-0805">Transcription regulation</keyword>